<dbReference type="OrthoDB" id="8050739at2759"/>
<dbReference type="PROSITE" id="PS50158">
    <property type="entry name" value="ZF_CCHC"/>
    <property type="match status" value="1"/>
</dbReference>
<keyword evidence="1" id="KW-0863">Zinc-finger</keyword>
<keyword evidence="5" id="KW-1185">Reference proteome</keyword>
<dbReference type="Proteomes" id="UP000786811">
    <property type="component" value="Unassembled WGS sequence"/>
</dbReference>
<feature type="compositionally biased region" description="Basic and acidic residues" evidence="2">
    <location>
        <begin position="1"/>
        <end position="16"/>
    </location>
</feature>
<feature type="domain" description="CCHC-type" evidence="3">
    <location>
        <begin position="109"/>
        <end position="124"/>
    </location>
</feature>
<feature type="compositionally biased region" description="Basic and acidic residues" evidence="2">
    <location>
        <begin position="38"/>
        <end position="49"/>
    </location>
</feature>
<evidence type="ECO:0000313" key="5">
    <source>
        <dbReference type="Proteomes" id="UP000786811"/>
    </source>
</evidence>
<evidence type="ECO:0000256" key="2">
    <source>
        <dbReference type="SAM" id="MobiDB-lite"/>
    </source>
</evidence>
<evidence type="ECO:0000256" key="1">
    <source>
        <dbReference type="PROSITE-ProRule" id="PRU00047"/>
    </source>
</evidence>
<evidence type="ECO:0000259" key="3">
    <source>
        <dbReference type="PROSITE" id="PS50158"/>
    </source>
</evidence>
<dbReference type="GO" id="GO:0003676">
    <property type="term" value="F:nucleic acid binding"/>
    <property type="evidence" value="ECO:0007669"/>
    <property type="project" value="InterPro"/>
</dbReference>
<accession>A0A8J2HEP6</accession>
<name>A0A8J2HEP6_COTCN</name>
<dbReference type="InterPro" id="IPR001878">
    <property type="entry name" value="Znf_CCHC"/>
</dbReference>
<dbReference type="Gene3D" id="4.10.60.10">
    <property type="entry name" value="Zinc finger, CCHC-type"/>
    <property type="match status" value="1"/>
</dbReference>
<organism evidence="4 5">
    <name type="scientific">Cotesia congregata</name>
    <name type="common">Parasitoid wasp</name>
    <name type="synonym">Apanteles congregatus</name>
    <dbReference type="NCBI Taxonomy" id="51543"/>
    <lineage>
        <taxon>Eukaryota</taxon>
        <taxon>Metazoa</taxon>
        <taxon>Ecdysozoa</taxon>
        <taxon>Arthropoda</taxon>
        <taxon>Hexapoda</taxon>
        <taxon>Insecta</taxon>
        <taxon>Pterygota</taxon>
        <taxon>Neoptera</taxon>
        <taxon>Endopterygota</taxon>
        <taxon>Hymenoptera</taxon>
        <taxon>Apocrita</taxon>
        <taxon>Ichneumonoidea</taxon>
        <taxon>Braconidae</taxon>
        <taxon>Microgastrinae</taxon>
        <taxon>Cotesia</taxon>
    </lineage>
</organism>
<dbReference type="GO" id="GO:0008270">
    <property type="term" value="F:zinc ion binding"/>
    <property type="evidence" value="ECO:0007669"/>
    <property type="project" value="UniProtKB-KW"/>
</dbReference>
<proteinExistence type="predicted"/>
<dbReference type="AlphaFoldDB" id="A0A8J2HEP6"/>
<reference evidence="4" key="1">
    <citation type="submission" date="2021-04" db="EMBL/GenBank/DDBJ databases">
        <authorList>
            <person name="Chebbi M.A.C M."/>
        </authorList>
    </citation>
    <scope>NUCLEOTIDE SEQUENCE</scope>
</reference>
<dbReference type="InterPro" id="IPR036875">
    <property type="entry name" value="Znf_CCHC_sf"/>
</dbReference>
<evidence type="ECO:0000313" key="4">
    <source>
        <dbReference type="EMBL" id="CAG5093171.1"/>
    </source>
</evidence>
<feature type="region of interest" description="Disordered" evidence="2">
    <location>
        <begin position="1"/>
        <end position="70"/>
    </location>
</feature>
<gene>
    <name evidence="4" type="ORF">HICCMSTLAB_LOCUS6642</name>
</gene>
<dbReference type="EMBL" id="CAJNRD030001120">
    <property type="protein sequence ID" value="CAG5093171.1"/>
    <property type="molecule type" value="Genomic_DNA"/>
</dbReference>
<keyword evidence="1" id="KW-0862">Zinc</keyword>
<sequence length="222" mass="24467">MEKGEMYRAPPSRDDSYVAECAYPRSSRSDRRKTHVHAVADDTIPEKPAKRSTGGRKSRSRGSRAAPIDPKADDCCLEEEVTAVSAEETKTRKPNEDKSRDLRRRLRFCFNCGETDHFVWTCPNPHRDICPRCGTLGLTAITCTCPQQTLSSPASEFGLCHVSDDAYWDLKVGRPRPMVVICSNGKRSTAIVDTGAKTTTFGSFAAEIMNSGCSVLTEVTPT</sequence>
<protein>
    <recommendedName>
        <fullName evidence="3">CCHC-type domain-containing protein</fullName>
    </recommendedName>
</protein>
<feature type="compositionally biased region" description="Basic residues" evidence="2">
    <location>
        <begin position="53"/>
        <end position="62"/>
    </location>
</feature>
<keyword evidence="1" id="KW-0479">Metal-binding</keyword>
<dbReference type="SUPFAM" id="SSF57756">
    <property type="entry name" value="Retrovirus zinc finger-like domains"/>
    <property type="match status" value="1"/>
</dbReference>
<comment type="caution">
    <text evidence="4">The sequence shown here is derived from an EMBL/GenBank/DDBJ whole genome shotgun (WGS) entry which is preliminary data.</text>
</comment>